<evidence type="ECO:0000313" key="2">
    <source>
        <dbReference type="EMBL" id="RYU91230.1"/>
    </source>
</evidence>
<evidence type="ECO:0008006" key="4">
    <source>
        <dbReference type="Google" id="ProtNLM"/>
    </source>
</evidence>
<accession>A0A4V1ZC30</accession>
<name>A0A4V1ZC30_9SPHI</name>
<keyword evidence="1" id="KW-0732">Signal</keyword>
<comment type="caution">
    <text evidence="2">The sequence shown here is derived from an EMBL/GenBank/DDBJ whole genome shotgun (WGS) entry which is preliminary data.</text>
</comment>
<feature type="signal peptide" evidence="1">
    <location>
        <begin position="1"/>
        <end position="19"/>
    </location>
</feature>
<organism evidence="2 3">
    <name type="scientific">Mucilaginibacter terrigena</name>
    <dbReference type="NCBI Taxonomy" id="2492395"/>
    <lineage>
        <taxon>Bacteria</taxon>
        <taxon>Pseudomonadati</taxon>
        <taxon>Bacteroidota</taxon>
        <taxon>Sphingobacteriia</taxon>
        <taxon>Sphingobacteriales</taxon>
        <taxon>Sphingobacteriaceae</taxon>
        <taxon>Mucilaginibacter</taxon>
    </lineage>
</organism>
<dbReference type="AlphaFoldDB" id="A0A4V1ZC30"/>
<feature type="chain" id="PRO_5020226420" description="DUF4251 domain-containing protein" evidence="1">
    <location>
        <begin position="20"/>
        <end position="169"/>
    </location>
</feature>
<proteinExistence type="predicted"/>
<evidence type="ECO:0000256" key="1">
    <source>
        <dbReference type="SAM" id="SignalP"/>
    </source>
</evidence>
<keyword evidence="3" id="KW-1185">Reference proteome</keyword>
<evidence type="ECO:0000313" key="3">
    <source>
        <dbReference type="Proteomes" id="UP000293331"/>
    </source>
</evidence>
<protein>
    <recommendedName>
        <fullName evidence="4">DUF4251 domain-containing protein</fullName>
    </recommendedName>
</protein>
<reference evidence="2 3" key="1">
    <citation type="submission" date="2019-02" db="EMBL/GenBank/DDBJ databases">
        <title>Bacterial novel species Mucilaginibacter sp. 17JY9-4 isolated from soil.</title>
        <authorList>
            <person name="Jung H.-Y."/>
        </authorList>
    </citation>
    <scope>NUCLEOTIDE SEQUENCE [LARGE SCALE GENOMIC DNA]</scope>
    <source>
        <strain evidence="2 3">17JY9-4</strain>
    </source>
</reference>
<dbReference type="Proteomes" id="UP000293331">
    <property type="component" value="Unassembled WGS sequence"/>
</dbReference>
<gene>
    <name evidence="2" type="ORF">EWM62_04630</name>
</gene>
<dbReference type="RefSeq" id="WP_129875490.1">
    <property type="nucleotide sequence ID" value="NZ_SEWG01000002.1"/>
</dbReference>
<dbReference type="OrthoDB" id="670350at2"/>
<dbReference type="EMBL" id="SEWG01000002">
    <property type="protein sequence ID" value="RYU91230.1"/>
    <property type="molecule type" value="Genomic_DNA"/>
</dbReference>
<sequence length="169" mass="19019">MCFKKFILLLFVLPLAAAAQDTALIKKQAERFAKATFTGDYNTIIDYTYPKLVELSGGRVEMQKLIAERIANLKKQGVVGFDGSVELPGPIYKAGSQLHCLLPENIILKTRYGRYMSRSYLLAISEDKGKIWTFMDVGNIPPKVLRKLLPDYNIELLIPAPVKPEFLPN</sequence>